<dbReference type="EMBL" id="AFBI03000020">
    <property type="protein sequence ID" value="EJW04335.1"/>
    <property type="molecule type" value="Genomic_DNA"/>
</dbReference>
<organism evidence="1 2">
    <name type="scientific">Edhazardia aedis (strain USNM 41457)</name>
    <name type="common">Microsporidian parasite</name>
    <dbReference type="NCBI Taxonomy" id="1003232"/>
    <lineage>
        <taxon>Eukaryota</taxon>
        <taxon>Fungi</taxon>
        <taxon>Fungi incertae sedis</taxon>
        <taxon>Microsporidia</taxon>
        <taxon>Edhazardia</taxon>
    </lineage>
</organism>
<dbReference type="InParanoid" id="J9DP58"/>
<dbReference type="HOGENOM" id="CLU_2250093_0_0_1"/>
<gene>
    <name evidence="1" type="ORF">EDEG_01401</name>
</gene>
<reference evidence="2" key="2">
    <citation type="submission" date="2015-07" db="EMBL/GenBank/DDBJ databases">
        <title>Contrasting host-pathogen interactions and genome evolution in two generalist and specialist microsporidian pathogens of mosquitoes.</title>
        <authorList>
            <consortium name="The Broad Institute Genomics Platform"/>
            <consortium name="The Broad Institute Genome Sequencing Center for Infectious Disease"/>
            <person name="Cuomo C.A."/>
            <person name="Sanscrainte N.D."/>
            <person name="Goldberg J.M."/>
            <person name="Heiman D."/>
            <person name="Young S."/>
            <person name="Zeng Q."/>
            <person name="Becnel J.J."/>
            <person name="Birren B.W."/>
        </authorList>
    </citation>
    <scope>NUCLEOTIDE SEQUENCE [LARGE SCALE GENOMIC DNA]</scope>
    <source>
        <strain evidence="2">USNM 41457</strain>
    </source>
</reference>
<dbReference type="AlphaFoldDB" id="J9DP58"/>
<protein>
    <submittedName>
        <fullName evidence="1">Uncharacterized protein</fullName>
    </submittedName>
</protein>
<accession>J9DP58</accession>
<comment type="caution">
    <text evidence="1">The sequence shown here is derived from an EMBL/GenBank/DDBJ whole genome shotgun (WGS) entry which is preliminary data.</text>
</comment>
<dbReference type="VEuPathDB" id="MicrosporidiaDB:EDEG_01401"/>
<evidence type="ECO:0000313" key="2">
    <source>
        <dbReference type="Proteomes" id="UP000003163"/>
    </source>
</evidence>
<sequence>MLISLIMDIMKLKKFMLAIYTINKIKLCVLKKPQNIKIFLYHFQMHRHFKYSVYMWIAKNVFLGIANTSSVSIVIEKSSSVGILKLSNVYAFFRFFIMTDSILG</sequence>
<dbReference type="Proteomes" id="UP000003163">
    <property type="component" value="Unassembled WGS sequence"/>
</dbReference>
<keyword evidence="2" id="KW-1185">Reference proteome</keyword>
<proteinExistence type="predicted"/>
<name>J9DP58_EDHAE</name>
<evidence type="ECO:0000313" key="1">
    <source>
        <dbReference type="EMBL" id="EJW04335.1"/>
    </source>
</evidence>
<reference evidence="1 2" key="1">
    <citation type="submission" date="2011-08" db="EMBL/GenBank/DDBJ databases">
        <authorList>
            <person name="Liu Z.J."/>
            <person name="Shi F.L."/>
            <person name="Lu J.Q."/>
            <person name="Li M."/>
            <person name="Wang Z.L."/>
        </authorList>
    </citation>
    <scope>NUCLEOTIDE SEQUENCE [LARGE SCALE GENOMIC DNA]</scope>
    <source>
        <strain evidence="1 2">USNM 41457</strain>
    </source>
</reference>